<dbReference type="PANTHER" id="PTHR46401:SF2">
    <property type="entry name" value="GLYCOSYLTRANSFERASE WBBK-RELATED"/>
    <property type="match status" value="1"/>
</dbReference>
<dbReference type="Proteomes" id="UP000518887">
    <property type="component" value="Unassembled WGS sequence"/>
</dbReference>
<accession>A0A7W8LL94</accession>
<protein>
    <recommendedName>
        <fullName evidence="2">Glycosyl transferase family 1 domain-containing protein</fullName>
    </recommendedName>
</protein>
<sequence>MTLLYDLTATQPSPESRFHGGGAYGEVLFFKLLEYLKDFRLVCYYDSKNYINPDILERIKTHGIKLYDITEKSITQIIEEEKIDRLYSAMLNLNQNIPLGTIEVYTTVHGLRTLEMPFDPIMLEYASSFKEKLKYRLFMGVAKNYYLKKLHTINGRLVTDERINVITISNHSAASIKSFYPETARRNIPVFASPTFDQLDNYNPVAESKKLSIDELHKEKLCEKKYFLITSAARWAKNALRAVRALDELFENGFAQDFKAVITGVTNKSIFTKELKHADRFVFLGYVERDFLDLLTEQAYAFIYPSLNEGFGYPPIDSMKYGVPVAASGSTSIPEVCGDAALYFDPYSVSEIKNRLVQLLEQQIYDELVYKAKLRYEIVAKKQKEDLKKLAEYVIR</sequence>
<dbReference type="InterPro" id="IPR001296">
    <property type="entry name" value="Glyco_trans_1"/>
</dbReference>
<proteinExistence type="predicted"/>
<evidence type="ECO:0000259" key="2">
    <source>
        <dbReference type="Pfam" id="PF00534"/>
    </source>
</evidence>
<dbReference type="Pfam" id="PF00534">
    <property type="entry name" value="Glycos_transf_1"/>
    <property type="match status" value="1"/>
</dbReference>
<reference evidence="3 4" key="1">
    <citation type="submission" date="2020-08" db="EMBL/GenBank/DDBJ databases">
        <title>Genomic Encyclopedia of Type Strains, Phase IV (KMG-IV): sequencing the most valuable type-strain genomes for metagenomic binning, comparative biology and taxonomic classification.</title>
        <authorList>
            <person name="Goeker M."/>
        </authorList>
    </citation>
    <scope>NUCLEOTIDE SEQUENCE [LARGE SCALE GENOMIC DNA]</scope>
    <source>
        <strain evidence="3 4">DSM 103462</strain>
    </source>
</reference>
<dbReference type="RefSeq" id="WP_184657364.1">
    <property type="nucleotide sequence ID" value="NZ_CP031518.1"/>
</dbReference>
<organism evidence="3 4">
    <name type="scientific">Treponema ruminis</name>
    <dbReference type="NCBI Taxonomy" id="744515"/>
    <lineage>
        <taxon>Bacteria</taxon>
        <taxon>Pseudomonadati</taxon>
        <taxon>Spirochaetota</taxon>
        <taxon>Spirochaetia</taxon>
        <taxon>Spirochaetales</taxon>
        <taxon>Treponemataceae</taxon>
        <taxon>Treponema</taxon>
    </lineage>
</organism>
<keyword evidence="1" id="KW-0808">Transferase</keyword>
<evidence type="ECO:0000313" key="4">
    <source>
        <dbReference type="Proteomes" id="UP000518887"/>
    </source>
</evidence>
<dbReference type="EMBL" id="JACHFQ010000002">
    <property type="protein sequence ID" value="MBB5225257.1"/>
    <property type="molecule type" value="Genomic_DNA"/>
</dbReference>
<name>A0A7W8LL94_9SPIR</name>
<keyword evidence="4" id="KW-1185">Reference proteome</keyword>
<dbReference type="GO" id="GO:0016757">
    <property type="term" value="F:glycosyltransferase activity"/>
    <property type="evidence" value="ECO:0007669"/>
    <property type="project" value="InterPro"/>
</dbReference>
<feature type="domain" description="Glycosyl transferase family 1" evidence="2">
    <location>
        <begin position="223"/>
        <end position="366"/>
    </location>
</feature>
<dbReference type="GO" id="GO:0009103">
    <property type="term" value="P:lipopolysaccharide biosynthetic process"/>
    <property type="evidence" value="ECO:0007669"/>
    <property type="project" value="TreeGrafter"/>
</dbReference>
<comment type="caution">
    <text evidence="3">The sequence shown here is derived from an EMBL/GenBank/DDBJ whole genome shotgun (WGS) entry which is preliminary data.</text>
</comment>
<dbReference type="SUPFAM" id="SSF53756">
    <property type="entry name" value="UDP-Glycosyltransferase/glycogen phosphorylase"/>
    <property type="match status" value="1"/>
</dbReference>
<dbReference type="PANTHER" id="PTHR46401">
    <property type="entry name" value="GLYCOSYLTRANSFERASE WBBK-RELATED"/>
    <property type="match status" value="1"/>
</dbReference>
<evidence type="ECO:0000256" key="1">
    <source>
        <dbReference type="ARBA" id="ARBA00022679"/>
    </source>
</evidence>
<gene>
    <name evidence="3" type="ORF">HNP76_000601</name>
</gene>
<evidence type="ECO:0000313" key="3">
    <source>
        <dbReference type="EMBL" id="MBB5225257.1"/>
    </source>
</evidence>
<dbReference type="AlphaFoldDB" id="A0A7W8LL94"/>
<dbReference type="Gene3D" id="3.40.50.2000">
    <property type="entry name" value="Glycogen Phosphorylase B"/>
    <property type="match status" value="1"/>
</dbReference>